<name>A0A2G1UKX6_9GAMM</name>
<protein>
    <submittedName>
        <fullName evidence="1">Uncharacterized protein</fullName>
    </submittedName>
</protein>
<dbReference type="Proteomes" id="UP000231409">
    <property type="component" value="Unassembled WGS sequence"/>
</dbReference>
<organism evidence="1 2">
    <name type="scientific">Marinobacter profundi</name>
    <dbReference type="NCBI Taxonomy" id="2666256"/>
    <lineage>
        <taxon>Bacteria</taxon>
        <taxon>Pseudomonadati</taxon>
        <taxon>Pseudomonadota</taxon>
        <taxon>Gammaproteobacteria</taxon>
        <taxon>Pseudomonadales</taxon>
        <taxon>Marinobacteraceae</taxon>
        <taxon>Marinobacter</taxon>
    </lineage>
</organism>
<gene>
    <name evidence="1" type="ORF">CLH61_08230</name>
</gene>
<dbReference type="AlphaFoldDB" id="A0A2G1UKX6"/>
<comment type="caution">
    <text evidence="1">The sequence shown here is derived from an EMBL/GenBank/DDBJ whole genome shotgun (WGS) entry which is preliminary data.</text>
</comment>
<proteinExistence type="predicted"/>
<accession>A0A2G1UKX6</accession>
<evidence type="ECO:0000313" key="2">
    <source>
        <dbReference type="Proteomes" id="UP000231409"/>
    </source>
</evidence>
<keyword evidence="2" id="KW-1185">Reference proteome</keyword>
<reference evidence="1 2" key="1">
    <citation type="submission" date="2017-09" db="EMBL/GenBank/DDBJ databases">
        <title>The draft genome sequences of Marinobacter sp. PWS21.</title>
        <authorList>
            <person name="Cao J."/>
        </authorList>
    </citation>
    <scope>NUCLEOTIDE SEQUENCE [LARGE SCALE GENOMIC DNA]</scope>
    <source>
        <strain evidence="1 2">PWS21</strain>
    </source>
</reference>
<dbReference type="EMBL" id="NTFH01000007">
    <property type="protein sequence ID" value="PHQ15123.1"/>
    <property type="molecule type" value="Genomic_DNA"/>
</dbReference>
<sequence length="116" mass="13404">METKQLQTQIKSLLAKLKWSQKKLARVVYTETNEFDDDEEIGRFEESLKKDLTRPTTKPERLLEYLKILSRQSECRTLDILVPVHVGSENLSSVMQDGMKDISKLAGQLAHEEENL</sequence>
<evidence type="ECO:0000313" key="1">
    <source>
        <dbReference type="EMBL" id="PHQ15123.1"/>
    </source>
</evidence>
<dbReference type="RefSeq" id="WP_099614250.1">
    <property type="nucleotide sequence ID" value="NZ_KZ319370.1"/>
</dbReference>